<reference evidence="9" key="1">
    <citation type="submission" date="2022-08" db="UniProtKB">
        <authorList>
            <consortium name="EnsemblMetazoa"/>
        </authorList>
    </citation>
    <scope>IDENTIFICATION</scope>
    <source>
        <strain evidence="9">EBRO</strain>
    </source>
</reference>
<name>A0A182ILT8_ANOAO</name>
<evidence type="ECO:0000313" key="9">
    <source>
        <dbReference type="EnsemblMetazoa" id="AATE001580-PA.1"/>
    </source>
</evidence>
<dbReference type="GO" id="GO:0005549">
    <property type="term" value="F:odorant binding"/>
    <property type="evidence" value="ECO:0007669"/>
    <property type="project" value="InterPro"/>
</dbReference>
<dbReference type="VEuPathDB" id="VectorBase:AATE001580"/>
<accession>A0A182ILT8</accession>
<evidence type="ECO:0000256" key="4">
    <source>
        <dbReference type="ARBA" id="ARBA00022725"/>
    </source>
</evidence>
<sequence>MFYISRNTSEENVTIGHTAYSCPWYNEPVVVQTYFLGLILQSQRKATITAGRFYNINIVTFAQTTSLHSVAFGGSPSLRGGDDGGGACGAGLCIPVRSVSNDSIDEPKTLRKEECKTEGSDGMNFPSLSPKYQGRAGQWGGVIFIGNAKGKEKRIIF</sequence>
<dbReference type="InterPro" id="IPR004117">
    <property type="entry name" value="7tm6_olfct_rcpt"/>
</dbReference>
<keyword evidence="8" id="KW-0807">Transducer</keyword>
<keyword evidence="2" id="KW-0716">Sensory transduction</keyword>
<dbReference type="GO" id="GO:0016020">
    <property type="term" value="C:membrane"/>
    <property type="evidence" value="ECO:0007669"/>
    <property type="project" value="UniProtKB-SubCell"/>
</dbReference>
<evidence type="ECO:0000256" key="1">
    <source>
        <dbReference type="ARBA" id="ARBA00004141"/>
    </source>
</evidence>
<dbReference type="GO" id="GO:0007165">
    <property type="term" value="P:signal transduction"/>
    <property type="evidence" value="ECO:0007669"/>
    <property type="project" value="UniProtKB-KW"/>
</dbReference>
<comment type="subcellular location">
    <subcellularLocation>
        <location evidence="1">Membrane</location>
        <topology evidence="1">Multi-pass membrane protein</topology>
    </subcellularLocation>
</comment>
<keyword evidence="6" id="KW-0472">Membrane</keyword>
<proteinExistence type="predicted"/>
<evidence type="ECO:0000256" key="5">
    <source>
        <dbReference type="ARBA" id="ARBA00022989"/>
    </source>
</evidence>
<dbReference type="Pfam" id="PF02949">
    <property type="entry name" value="7tm_6"/>
    <property type="match status" value="1"/>
</dbReference>
<keyword evidence="5" id="KW-1133">Transmembrane helix</keyword>
<keyword evidence="4" id="KW-0552">Olfaction</keyword>
<dbReference type="GO" id="GO:0004984">
    <property type="term" value="F:olfactory receptor activity"/>
    <property type="evidence" value="ECO:0007669"/>
    <property type="project" value="InterPro"/>
</dbReference>
<protein>
    <submittedName>
        <fullName evidence="9">Uncharacterized protein</fullName>
    </submittedName>
</protein>
<organism evidence="9">
    <name type="scientific">Anopheles atroparvus</name>
    <name type="common">European mosquito</name>
    <dbReference type="NCBI Taxonomy" id="41427"/>
    <lineage>
        <taxon>Eukaryota</taxon>
        <taxon>Metazoa</taxon>
        <taxon>Ecdysozoa</taxon>
        <taxon>Arthropoda</taxon>
        <taxon>Hexapoda</taxon>
        <taxon>Insecta</taxon>
        <taxon>Pterygota</taxon>
        <taxon>Neoptera</taxon>
        <taxon>Endopterygota</taxon>
        <taxon>Diptera</taxon>
        <taxon>Nematocera</taxon>
        <taxon>Culicoidea</taxon>
        <taxon>Culicidae</taxon>
        <taxon>Anophelinae</taxon>
        <taxon>Anopheles</taxon>
    </lineage>
</organism>
<keyword evidence="7" id="KW-0675">Receptor</keyword>
<dbReference type="STRING" id="41427.A0A182ILT8"/>
<evidence type="ECO:0000256" key="3">
    <source>
        <dbReference type="ARBA" id="ARBA00022692"/>
    </source>
</evidence>
<evidence type="ECO:0000256" key="6">
    <source>
        <dbReference type="ARBA" id="ARBA00023136"/>
    </source>
</evidence>
<evidence type="ECO:0000256" key="7">
    <source>
        <dbReference type="ARBA" id="ARBA00023170"/>
    </source>
</evidence>
<evidence type="ECO:0000256" key="2">
    <source>
        <dbReference type="ARBA" id="ARBA00022606"/>
    </source>
</evidence>
<dbReference type="PROSITE" id="PS51257">
    <property type="entry name" value="PROKAR_LIPOPROTEIN"/>
    <property type="match status" value="1"/>
</dbReference>
<dbReference type="EnsemblMetazoa" id="AATE001580-RA">
    <property type="protein sequence ID" value="AATE001580-PA.1"/>
    <property type="gene ID" value="AATE001580"/>
</dbReference>
<dbReference type="AlphaFoldDB" id="A0A182ILT8"/>
<evidence type="ECO:0000256" key="8">
    <source>
        <dbReference type="ARBA" id="ARBA00023224"/>
    </source>
</evidence>
<keyword evidence="3" id="KW-0812">Transmembrane</keyword>